<proteinExistence type="predicted"/>
<evidence type="ECO:0000313" key="3">
    <source>
        <dbReference type="Proteomes" id="UP000028341"/>
    </source>
</evidence>
<sequence length="153" mass="16506">MGRPDGTANPDLDGDVLSGIVRTDAGLTAKKDPRDVGTTDDLGFPAISEHAPLRRGHVGQDPRRILRRPYTYDDAVAADGRAETGPLFSSFRRDIGERFLPSRRSPIGSAVRRSGPAGTSPATRLRECSERVGFPFVPAHLRSTLFTLGGPVR</sequence>
<gene>
    <name evidence="2" type="ORF">BU52_19115</name>
</gene>
<keyword evidence="3" id="KW-1185">Reference proteome</keyword>
<dbReference type="EMBL" id="JFCB01000016">
    <property type="protein sequence ID" value="KES05634.1"/>
    <property type="molecule type" value="Genomic_DNA"/>
</dbReference>
<dbReference type="eggNOG" id="COG2837">
    <property type="taxonomic scope" value="Bacteria"/>
</dbReference>
<accession>A0A081XQ11</accession>
<comment type="caution">
    <text evidence="2">The sequence shown here is derived from an EMBL/GenBank/DDBJ whole genome shotgun (WGS) entry which is preliminary data.</text>
</comment>
<reference evidence="2 3" key="1">
    <citation type="submission" date="2014-02" db="EMBL/GenBank/DDBJ databases">
        <title>The genome announcement of Streptomyces toyocaensis NRRL15009.</title>
        <authorList>
            <person name="Hong H.-J."/>
            <person name="Kwun M.J."/>
        </authorList>
    </citation>
    <scope>NUCLEOTIDE SEQUENCE [LARGE SCALE GENOMIC DNA]</scope>
    <source>
        <strain evidence="2 3">NRRL 15009</strain>
    </source>
</reference>
<evidence type="ECO:0000256" key="1">
    <source>
        <dbReference type="SAM" id="MobiDB-lite"/>
    </source>
</evidence>
<dbReference type="Proteomes" id="UP000028341">
    <property type="component" value="Unassembled WGS sequence"/>
</dbReference>
<dbReference type="AlphaFoldDB" id="A0A081XQ11"/>
<organism evidence="2 3">
    <name type="scientific">Streptomyces toyocaensis</name>
    <dbReference type="NCBI Taxonomy" id="55952"/>
    <lineage>
        <taxon>Bacteria</taxon>
        <taxon>Bacillati</taxon>
        <taxon>Actinomycetota</taxon>
        <taxon>Actinomycetes</taxon>
        <taxon>Kitasatosporales</taxon>
        <taxon>Streptomycetaceae</taxon>
        <taxon>Streptomyces</taxon>
    </lineage>
</organism>
<evidence type="ECO:0000313" key="2">
    <source>
        <dbReference type="EMBL" id="KES05634.1"/>
    </source>
</evidence>
<feature type="region of interest" description="Disordered" evidence="1">
    <location>
        <begin position="102"/>
        <end position="123"/>
    </location>
</feature>
<name>A0A081XQ11_STRTO</name>
<feature type="region of interest" description="Disordered" evidence="1">
    <location>
        <begin position="23"/>
        <end position="46"/>
    </location>
</feature>
<protein>
    <submittedName>
        <fullName evidence="2">Uncharacterized protein</fullName>
    </submittedName>
</protein>
<dbReference type="STRING" id="55952.BU52_19115"/>